<keyword evidence="2" id="KW-1185">Reference proteome</keyword>
<dbReference type="SUPFAM" id="SSF63570">
    <property type="entry name" value="PABC (PABP) domain"/>
    <property type="match status" value="1"/>
</dbReference>
<evidence type="ECO:0000313" key="1">
    <source>
        <dbReference type="EMBL" id="VFV32622.1"/>
    </source>
</evidence>
<reference evidence="1 2" key="1">
    <citation type="submission" date="2019-01" db="EMBL/GenBank/DDBJ databases">
        <authorList>
            <person name="Alioto T."/>
            <person name="Alioto T."/>
        </authorList>
    </citation>
    <scope>NUCLEOTIDE SEQUENCE [LARGE SCALE GENOMIC DNA]</scope>
</reference>
<dbReference type="EMBL" id="CAAGRJ010017207">
    <property type="protein sequence ID" value="VFV32622.1"/>
    <property type="molecule type" value="Genomic_DNA"/>
</dbReference>
<evidence type="ECO:0000313" key="2">
    <source>
        <dbReference type="Proteomes" id="UP000386466"/>
    </source>
</evidence>
<dbReference type="InterPro" id="IPR036053">
    <property type="entry name" value="PABP-dom"/>
</dbReference>
<dbReference type="Proteomes" id="UP000386466">
    <property type="component" value="Unassembled WGS sequence"/>
</dbReference>
<proteinExistence type="predicted"/>
<dbReference type="Gene3D" id="1.10.1900.10">
    <property type="entry name" value="c-terminal domain of poly(a) binding protein"/>
    <property type="match status" value="1"/>
</dbReference>
<sequence>MLLKVDSFELLHKRESPKSLCFKVDEAVVVLQPYAKKQAAQKELVLFDVPKFLNKEKISI</sequence>
<accession>A0A485NRD2</accession>
<dbReference type="AlphaFoldDB" id="A0A485NRD2"/>
<protein>
    <submittedName>
        <fullName evidence="1">Polyadenylate-binding protein</fullName>
    </submittedName>
</protein>
<organism evidence="1 2">
    <name type="scientific">Lynx pardinus</name>
    <name type="common">Iberian lynx</name>
    <name type="synonym">Felis pardina</name>
    <dbReference type="NCBI Taxonomy" id="191816"/>
    <lineage>
        <taxon>Eukaryota</taxon>
        <taxon>Metazoa</taxon>
        <taxon>Chordata</taxon>
        <taxon>Craniata</taxon>
        <taxon>Vertebrata</taxon>
        <taxon>Euteleostomi</taxon>
        <taxon>Mammalia</taxon>
        <taxon>Eutheria</taxon>
        <taxon>Laurasiatheria</taxon>
        <taxon>Carnivora</taxon>
        <taxon>Feliformia</taxon>
        <taxon>Felidae</taxon>
        <taxon>Felinae</taxon>
        <taxon>Lynx</taxon>
    </lineage>
</organism>
<name>A0A485NRD2_LYNPA</name>
<gene>
    <name evidence="1" type="ORF">LYPA_23C022227</name>
</gene>
<dbReference type="GO" id="GO:0003723">
    <property type="term" value="F:RNA binding"/>
    <property type="evidence" value="ECO:0007669"/>
    <property type="project" value="InterPro"/>
</dbReference>